<feature type="domain" description="Transposase-like Mu C-terminal" evidence="1">
    <location>
        <begin position="96"/>
        <end position="128"/>
    </location>
</feature>
<organism evidence="2 3">
    <name type="scientific">Cupriavidus laharis</name>
    <dbReference type="NCBI Taxonomy" id="151654"/>
    <lineage>
        <taxon>Bacteria</taxon>
        <taxon>Pseudomonadati</taxon>
        <taxon>Pseudomonadota</taxon>
        <taxon>Betaproteobacteria</taxon>
        <taxon>Burkholderiales</taxon>
        <taxon>Burkholderiaceae</taxon>
        <taxon>Cupriavidus</taxon>
    </lineage>
</organism>
<sequence length="196" mass="21866">MIERLNRTMMEKVHILPGSTGSSTKGRKARKPEAEAALTLREFEQWLTYETGQTYHHSAHRGLGGATPYSVWLGLSEASRPRLLPDSAAEELRFLIQFLPMSRRTIQAEGLTLFYLHYWHPIFAAWRARNARCRDRVTDGRADLAAGSRALRCLAGKSLRPSGACSPRLSGSCRCAAPLTCLGARWSPRFLLQVVG</sequence>
<name>A0ABN7ZDG2_9BURK</name>
<dbReference type="Proteomes" id="UP000727654">
    <property type="component" value="Unassembled WGS sequence"/>
</dbReference>
<evidence type="ECO:0000313" key="2">
    <source>
        <dbReference type="EMBL" id="CAG9184018.1"/>
    </source>
</evidence>
<proteinExistence type="predicted"/>
<dbReference type="InterPro" id="IPR015378">
    <property type="entry name" value="Transposase-like_Mu_C"/>
</dbReference>
<comment type="caution">
    <text evidence="2">The sequence shown here is derived from an EMBL/GenBank/DDBJ whole genome shotgun (WGS) entry which is preliminary data.</text>
</comment>
<evidence type="ECO:0000259" key="1">
    <source>
        <dbReference type="Pfam" id="PF09299"/>
    </source>
</evidence>
<dbReference type="Pfam" id="PF09299">
    <property type="entry name" value="Mu-transpos_C"/>
    <property type="match status" value="1"/>
</dbReference>
<keyword evidence="3" id="KW-1185">Reference proteome</keyword>
<reference evidence="2 3" key="1">
    <citation type="submission" date="2021-08" db="EMBL/GenBank/DDBJ databases">
        <authorList>
            <person name="Peeters C."/>
        </authorList>
    </citation>
    <scope>NUCLEOTIDE SEQUENCE [LARGE SCALE GENOMIC DNA]</scope>
    <source>
        <strain evidence="2 3">LMG 23992</strain>
    </source>
</reference>
<protein>
    <recommendedName>
        <fullName evidence="1">Transposase-like Mu C-terminal domain-containing protein</fullName>
    </recommendedName>
</protein>
<evidence type="ECO:0000313" key="3">
    <source>
        <dbReference type="Proteomes" id="UP000727654"/>
    </source>
</evidence>
<accession>A0ABN7ZDG2</accession>
<gene>
    <name evidence="2" type="ORF">LMG23992_05131</name>
</gene>
<dbReference type="EMBL" id="CAJZAI010000022">
    <property type="protein sequence ID" value="CAG9184018.1"/>
    <property type="molecule type" value="Genomic_DNA"/>
</dbReference>